<name>A0A067M8T1_BOTB1</name>
<accession>A0A067M8T1</accession>
<feature type="coiled-coil region" evidence="1">
    <location>
        <begin position="121"/>
        <end position="148"/>
    </location>
</feature>
<dbReference type="PANTHER" id="PTHR31005:SF8">
    <property type="entry name" value="DUF4139 DOMAIN-CONTAINING PROTEIN"/>
    <property type="match status" value="1"/>
</dbReference>
<dbReference type="EMBL" id="KL198097">
    <property type="protein sequence ID" value="KDQ07986.1"/>
    <property type="molecule type" value="Genomic_DNA"/>
</dbReference>
<gene>
    <name evidence="4" type="ORF">BOTBODRAFT_180230</name>
</gene>
<dbReference type="InParanoid" id="A0A067M8T1"/>
<reference evidence="5" key="1">
    <citation type="journal article" date="2014" name="Proc. Natl. Acad. Sci. U.S.A.">
        <title>Extensive sampling of basidiomycete genomes demonstrates inadequacy of the white-rot/brown-rot paradigm for wood decay fungi.</title>
        <authorList>
            <person name="Riley R."/>
            <person name="Salamov A.A."/>
            <person name="Brown D.W."/>
            <person name="Nagy L.G."/>
            <person name="Floudas D."/>
            <person name="Held B.W."/>
            <person name="Levasseur A."/>
            <person name="Lombard V."/>
            <person name="Morin E."/>
            <person name="Otillar R."/>
            <person name="Lindquist E.A."/>
            <person name="Sun H."/>
            <person name="LaButti K.M."/>
            <person name="Schmutz J."/>
            <person name="Jabbour D."/>
            <person name="Luo H."/>
            <person name="Baker S.E."/>
            <person name="Pisabarro A.G."/>
            <person name="Walton J.D."/>
            <person name="Blanchette R.A."/>
            <person name="Henrissat B."/>
            <person name="Martin F."/>
            <person name="Cullen D."/>
            <person name="Hibbett D.S."/>
            <person name="Grigoriev I.V."/>
        </authorList>
    </citation>
    <scope>NUCLEOTIDE SEQUENCE [LARGE SCALE GENOMIC DNA]</scope>
    <source>
        <strain evidence="5">FD-172 SS1</strain>
    </source>
</reference>
<dbReference type="STRING" id="930990.A0A067M8T1"/>
<dbReference type="AlphaFoldDB" id="A0A067M8T1"/>
<keyword evidence="1" id="KW-0175">Coiled coil</keyword>
<dbReference type="Pfam" id="PF13600">
    <property type="entry name" value="DUF4140"/>
    <property type="match status" value="1"/>
</dbReference>
<dbReference type="OrthoDB" id="10068793at2759"/>
<dbReference type="PANTHER" id="PTHR31005">
    <property type="entry name" value="DUF4139 DOMAIN-CONTAINING PROTEIN"/>
    <property type="match status" value="1"/>
</dbReference>
<proteinExistence type="predicted"/>
<dbReference type="InterPro" id="IPR025554">
    <property type="entry name" value="DUF4140"/>
</dbReference>
<evidence type="ECO:0000259" key="3">
    <source>
        <dbReference type="Pfam" id="PF13600"/>
    </source>
</evidence>
<evidence type="ECO:0000313" key="4">
    <source>
        <dbReference type="EMBL" id="KDQ07986.1"/>
    </source>
</evidence>
<keyword evidence="5" id="KW-1185">Reference proteome</keyword>
<evidence type="ECO:0000313" key="5">
    <source>
        <dbReference type="Proteomes" id="UP000027195"/>
    </source>
</evidence>
<protein>
    <recommendedName>
        <fullName evidence="3">DUF4140 domain-containing protein</fullName>
    </recommendedName>
</protein>
<dbReference type="InterPro" id="IPR011935">
    <property type="entry name" value="CHP02231"/>
</dbReference>
<evidence type="ECO:0000256" key="1">
    <source>
        <dbReference type="SAM" id="Coils"/>
    </source>
</evidence>
<feature type="domain" description="DUF4140" evidence="3">
    <location>
        <begin position="38"/>
        <end position="141"/>
    </location>
</feature>
<dbReference type="Proteomes" id="UP000027195">
    <property type="component" value="Unassembled WGS sequence"/>
</dbReference>
<feature type="region of interest" description="Disordered" evidence="2">
    <location>
        <begin position="205"/>
        <end position="225"/>
    </location>
</feature>
<dbReference type="HOGENOM" id="CLU_010457_2_0_1"/>
<organism evidence="4 5">
    <name type="scientific">Botryobasidium botryosum (strain FD-172 SS1)</name>
    <dbReference type="NCBI Taxonomy" id="930990"/>
    <lineage>
        <taxon>Eukaryota</taxon>
        <taxon>Fungi</taxon>
        <taxon>Dikarya</taxon>
        <taxon>Basidiomycota</taxon>
        <taxon>Agaricomycotina</taxon>
        <taxon>Agaricomycetes</taxon>
        <taxon>Cantharellales</taxon>
        <taxon>Botryobasidiaceae</taxon>
        <taxon>Botryobasidium</taxon>
    </lineage>
</organism>
<sequence length="501" mass="53727">MTKVSDIDAAFASTAVPDAQTNVVQLVSADVSTIANVSLCGSCAEITRVAKLDLKAGQNRVTIAGLPDVMLEKTLRVEGRGSAIIQDNEKRIIESSQYRISKRLEALESFPTTLSAKDNSIAQVTEVLAGYETEAAALQNQSHDLGRQPTELDRRIGEEENKLRTETVSRASWRAAYDTRVTTANTKDGSTPVDLIYKVLINKSRGESSRPPHPHSGSLSPNSPLHNLHVYHPQPAYRSIARKSTSFALRTSTPVAMAAYSPSSPPMGYDAIMDQEAMVTSWGNVTATFSIPGRSNILSDGEGHQVTIAKLKLGARLQWVAVPSMSLQTHLKANIKNASGYTFLPGETSVYLDGNFISNSPVPPVSPEKSFDCPSGVYSSIRLTYHPRTTRAIRPVENATVLAQVPVSQDAMITVKISKPALPPLAPGAGSGSAQPVLSDGSSGSGSRAGIMRVSPSVVAEWEDGQEERLKWTAKLASQEKLLLELEWEVSAPVGTSIVGL</sequence>
<evidence type="ECO:0000256" key="2">
    <source>
        <dbReference type="SAM" id="MobiDB-lite"/>
    </source>
</evidence>
<feature type="region of interest" description="Disordered" evidence="2">
    <location>
        <begin position="426"/>
        <end position="450"/>
    </location>
</feature>